<evidence type="ECO:0000256" key="6">
    <source>
        <dbReference type="ARBA" id="ARBA00022516"/>
    </source>
</evidence>
<dbReference type="InterPro" id="IPR011334">
    <property type="entry name" value="UDP-acyl_GlcNac_deAcase_C"/>
</dbReference>
<dbReference type="InterPro" id="IPR004463">
    <property type="entry name" value="UDP-acyl_GlcNac_deAcase"/>
</dbReference>
<dbReference type="GO" id="GO:0046872">
    <property type="term" value="F:metal ion binding"/>
    <property type="evidence" value="ECO:0007669"/>
    <property type="project" value="UniProtKB-KW"/>
</dbReference>
<comment type="function">
    <text evidence="14 16">Involved in unsaturated fatty acids biosynthesis. Catalyzes the dehydration of short chain beta-hydroxyacyl-ACPs and long chain saturated and unsaturated beta-hydroxyacyl-ACPs.</text>
</comment>
<dbReference type="PANTHER" id="PTHR33694">
    <property type="entry name" value="UDP-3-O-ACYL-N-ACETYLGLUCOSAMINE DEACETYLASE 1, MITOCHONDRIAL-RELATED"/>
    <property type="match status" value="1"/>
</dbReference>
<dbReference type="EC" id="4.2.1.59" evidence="16"/>
<keyword evidence="5 16" id="KW-0963">Cytoplasm</keyword>
<dbReference type="GO" id="GO:0006633">
    <property type="term" value="P:fatty acid biosynthetic process"/>
    <property type="evidence" value="ECO:0007669"/>
    <property type="project" value="UniProtKB-UniRule"/>
</dbReference>
<dbReference type="AlphaFoldDB" id="A0A2J0LEZ4"/>
<accession>A0A2J0LEZ4</accession>
<comment type="catalytic activity">
    <reaction evidence="16">
        <text>a (3R)-hydroxyacyl-[ACP] = a (2E)-enoyl-[ACP] + H2O</text>
        <dbReference type="Rhea" id="RHEA:13097"/>
        <dbReference type="Rhea" id="RHEA-COMP:9925"/>
        <dbReference type="Rhea" id="RHEA-COMP:9945"/>
        <dbReference type="ChEBI" id="CHEBI:15377"/>
        <dbReference type="ChEBI" id="CHEBI:78784"/>
        <dbReference type="ChEBI" id="CHEBI:78827"/>
        <dbReference type="EC" id="4.2.1.59"/>
    </reaction>
</comment>
<evidence type="ECO:0000256" key="15">
    <source>
        <dbReference type="HAMAP-Rule" id="MF_00388"/>
    </source>
</evidence>
<name>A0A2J0LEZ4_9BACT</name>
<dbReference type="UniPathway" id="UPA00359">
    <property type="reaction ID" value="UER00478"/>
</dbReference>
<dbReference type="InterPro" id="IPR020568">
    <property type="entry name" value="Ribosomal_Su5_D2-typ_SF"/>
</dbReference>
<dbReference type="Pfam" id="PF03331">
    <property type="entry name" value="LpxC"/>
    <property type="match status" value="1"/>
</dbReference>
<gene>
    <name evidence="16" type="primary">fabZ</name>
    <name evidence="15" type="synonym">lpxC</name>
    <name evidence="17" type="ORF">COW11_03470</name>
</gene>
<dbReference type="Pfam" id="PF07977">
    <property type="entry name" value="FabA"/>
    <property type="match status" value="1"/>
</dbReference>
<evidence type="ECO:0000256" key="7">
    <source>
        <dbReference type="ARBA" id="ARBA00022556"/>
    </source>
</evidence>
<organism evidence="17 18">
    <name type="scientific">Candidatus Taenaricola geysiri</name>
    <dbReference type="NCBI Taxonomy" id="1974752"/>
    <lineage>
        <taxon>Bacteria</taxon>
        <taxon>Pseudomonadati</taxon>
        <taxon>Candidatus Omnitrophota</taxon>
        <taxon>Candidatus Taenaricola</taxon>
    </lineage>
</organism>
<dbReference type="InterPro" id="IPR029069">
    <property type="entry name" value="HotDog_dom_sf"/>
</dbReference>
<evidence type="ECO:0000256" key="16">
    <source>
        <dbReference type="HAMAP-Rule" id="MF_00406"/>
    </source>
</evidence>
<comment type="function">
    <text evidence="2 15">Catalyzes the hydrolysis of UDP-3-O-myristoyl-N-acetylglucosamine to form UDP-3-O-myristoylglucosamine and acetate, the committed step in lipid A biosynthesis.</text>
</comment>
<sequence length="439" mass="48650">MEFQKTIKSQVTAKGIGLHSGKMASIVLKPSMPDTGVNFVRVDLSEKPIIKAHISKLADLTKSPRRTTVSQDNAEVQTIEHFMAALAGLGIDNIIVEIDSDEMPGLDGSASDYMDLLSKAGVQQQEDSPRHQFKVVEPLWIEEGGASLVVLPADDFKISYTLSYKHSILHSQHVTVALNDGVFKTDIAPARTFCLESESQALLKQGLGKGANYENTLVLGEKGVIKNKLRFQDEFTRHKVLDLIGDLYLLGMPMKAHVIAIKSGHALNLKLLQKIYQQMQRRREGGARTVEHNLAKPQMDVGDIQRILPHRYPFLLIDKVIELEEEKRCKALKNVTVNDYFFRGHFPGRPVMPGVLIVEAMAQTAGIIILCKKENAGKIAYFMGIDNARFRRVVVPGDQLILDVEVIKIKARTGIAKAKAYVDNKEVASADLMFALGDS</sequence>
<dbReference type="Gene3D" id="3.30.230.20">
    <property type="entry name" value="lpxc deacetylase, domain 1"/>
    <property type="match status" value="1"/>
</dbReference>
<feature type="active site" description="Proton donor" evidence="15">
    <location>
        <position position="265"/>
    </location>
</feature>
<dbReference type="GO" id="GO:0103117">
    <property type="term" value="F:UDP-3-O-acyl-N-acetylglucosamine deacetylase activity"/>
    <property type="evidence" value="ECO:0007669"/>
    <property type="project" value="UniProtKB-UniRule"/>
</dbReference>
<keyword evidence="12 16" id="KW-0456">Lyase</keyword>
<evidence type="ECO:0000256" key="12">
    <source>
        <dbReference type="ARBA" id="ARBA00023239"/>
    </source>
</evidence>
<evidence type="ECO:0000313" key="17">
    <source>
        <dbReference type="EMBL" id="PIW66421.1"/>
    </source>
</evidence>
<keyword evidence="10 15" id="KW-0862">Zinc</keyword>
<dbReference type="PANTHER" id="PTHR33694:SF1">
    <property type="entry name" value="UDP-3-O-ACYL-N-ACETYLGLUCOSAMINE DEACETYLASE 1, MITOCHONDRIAL-RELATED"/>
    <property type="match status" value="1"/>
</dbReference>
<evidence type="ECO:0000256" key="3">
    <source>
        <dbReference type="ARBA" id="ARBA00004496"/>
    </source>
</evidence>
<evidence type="ECO:0000256" key="14">
    <source>
        <dbReference type="ARBA" id="ARBA00025049"/>
    </source>
</evidence>
<comment type="caution">
    <text evidence="17">The sequence shown here is derived from an EMBL/GenBank/DDBJ whole genome shotgun (WGS) entry which is preliminary data.</text>
</comment>
<keyword evidence="9 15" id="KW-0378">Hydrolase</keyword>
<evidence type="ECO:0000256" key="11">
    <source>
        <dbReference type="ARBA" id="ARBA00023098"/>
    </source>
</evidence>
<dbReference type="Proteomes" id="UP000231267">
    <property type="component" value="Unassembled WGS sequence"/>
</dbReference>
<feature type="active site" evidence="16">
    <location>
        <position position="345"/>
    </location>
</feature>
<evidence type="ECO:0000256" key="5">
    <source>
        <dbReference type="ARBA" id="ARBA00022490"/>
    </source>
</evidence>
<dbReference type="InterPro" id="IPR010084">
    <property type="entry name" value="FabZ"/>
</dbReference>
<evidence type="ECO:0000256" key="9">
    <source>
        <dbReference type="ARBA" id="ARBA00022801"/>
    </source>
</evidence>
<feature type="binding site" evidence="15">
    <location>
        <position position="238"/>
    </location>
    <ligand>
        <name>Zn(2+)</name>
        <dbReference type="ChEBI" id="CHEBI:29105"/>
    </ligand>
</feature>
<dbReference type="GO" id="GO:0016020">
    <property type="term" value="C:membrane"/>
    <property type="evidence" value="ECO:0007669"/>
    <property type="project" value="GOC"/>
</dbReference>
<evidence type="ECO:0000256" key="8">
    <source>
        <dbReference type="ARBA" id="ARBA00022723"/>
    </source>
</evidence>
<evidence type="ECO:0000256" key="2">
    <source>
        <dbReference type="ARBA" id="ARBA00002923"/>
    </source>
</evidence>
<reference evidence="17 18" key="1">
    <citation type="submission" date="2017-09" db="EMBL/GenBank/DDBJ databases">
        <title>Depth-based differentiation of microbial function through sediment-hosted aquifers and enrichment of novel symbionts in the deep terrestrial subsurface.</title>
        <authorList>
            <person name="Probst A.J."/>
            <person name="Ladd B."/>
            <person name="Jarett J.K."/>
            <person name="Geller-Mcgrath D.E."/>
            <person name="Sieber C.M."/>
            <person name="Emerson J.B."/>
            <person name="Anantharaman K."/>
            <person name="Thomas B.C."/>
            <person name="Malmstrom R."/>
            <person name="Stieglmeier M."/>
            <person name="Klingl A."/>
            <person name="Woyke T."/>
            <person name="Ryan C.M."/>
            <person name="Banfield J.F."/>
        </authorList>
    </citation>
    <scope>NUCLEOTIDE SEQUENCE [LARGE SCALE GENOMIC DNA]</scope>
    <source>
        <strain evidence="17">CG12_big_fil_rev_8_21_14_0_65_43_15</strain>
    </source>
</reference>
<dbReference type="SUPFAM" id="SSF54637">
    <property type="entry name" value="Thioesterase/thiol ester dehydrase-isomerase"/>
    <property type="match status" value="1"/>
</dbReference>
<feature type="binding site" evidence="15">
    <location>
        <position position="81"/>
    </location>
    <ligand>
        <name>Zn(2+)</name>
        <dbReference type="ChEBI" id="CHEBI:29105"/>
    </ligand>
</feature>
<evidence type="ECO:0000256" key="13">
    <source>
        <dbReference type="ARBA" id="ARBA00024535"/>
    </source>
</evidence>
<dbReference type="EMBL" id="PFGP01000081">
    <property type="protein sequence ID" value="PIW66421.1"/>
    <property type="molecule type" value="Genomic_DNA"/>
</dbReference>
<dbReference type="NCBIfam" id="TIGR01750">
    <property type="entry name" value="fabZ"/>
    <property type="match status" value="1"/>
</dbReference>
<evidence type="ECO:0000256" key="1">
    <source>
        <dbReference type="ARBA" id="ARBA00001947"/>
    </source>
</evidence>
<dbReference type="SUPFAM" id="SSF54211">
    <property type="entry name" value="Ribosomal protein S5 domain 2-like"/>
    <property type="match status" value="2"/>
</dbReference>
<keyword evidence="7 15" id="KW-0441">Lipid A biosynthesis</keyword>
<dbReference type="HAMAP" id="MF_00406">
    <property type="entry name" value="FabZ"/>
    <property type="match status" value="1"/>
</dbReference>
<comment type="similarity">
    <text evidence="15">Belongs to the LpxC family.</text>
</comment>
<comment type="cofactor">
    <cofactor evidence="1 15">
        <name>Zn(2+)</name>
        <dbReference type="ChEBI" id="CHEBI:29105"/>
    </cofactor>
</comment>
<keyword evidence="8 15" id="KW-0479">Metal-binding</keyword>
<feature type="binding site" evidence="15">
    <location>
        <position position="242"/>
    </location>
    <ligand>
        <name>Zn(2+)</name>
        <dbReference type="ChEBI" id="CHEBI:29105"/>
    </ligand>
</feature>
<comment type="catalytic activity">
    <reaction evidence="13 15">
        <text>a UDP-3-O-[(3R)-3-hydroxyacyl]-N-acetyl-alpha-D-glucosamine + H2O = a UDP-3-O-[(3R)-3-hydroxyacyl]-alpha-D-glucosamine + acetate</text>
        <dbReference type="Rhea" id="RHEA:67816"/>
        <dbReference type="ChEBI" id="CHEBI:15377"/>
        <dbReference type="ChEBI" id="CHEBI:30089"/>
        <dbReference type="ChEBI" id="CHEBI:137740"/>
        <dbReference type="ChEBI" id="CHEBI:173225"/>
        <dbReference type="EC" id="3.5.1.108"/>
    </reaction>
</comment>
<keyword evidence="11 15" id="KW-0443">Lipid metabolism</keyword>
<dbReference type="Gene3D" id="3.10.129.10">
    <property type="entry name" value="Hotdog Thioesterase"/>
    <property type="match status" value="1"/>
</dbReference>
<dbReference type="NCBIfam" id="NF000582">
    <property type="entry name" value="PRK00006.1"/>
    <property type="match status" value="1"/>
</dbReference>
<dbReference type="InterPro" id="IPR013114">
    <property type="entry name" value="FabA_FabZ"/>
</dbReference>
<protein>
    <recommendedName>
        <fullName evidence="15 16">Multifunctional fusion protein</fullName>
    </recommendedName>
    <domain>
        <recommendedName>
            <fullName evidence="16">3-hydroxyacyl-[acyl-carrier-protein] dehydratase FabZ</fullName>
            <ecNumber evidence="16">4.2.1.59</ecNumber>
        </recommendedName>
        <alternativeName>
            <fullName evidence="16">(3R)-hydroxymyristoyl-[acyl-carrier-protein] dehydratase</fullName>
        </alternativeName>
        <alternativeName>
            <fullName evidence="16">Beta-hydroxyacyl-ACP dehydratase</fullName>
            <shortName evidence="16">(3R)-hydroxymyristoyl-ACP dehydrase</shortName>
        </alternativeName>
    </domain>
    <domain>
        <recommendedName>
            <fullName evidence="15">UDP-3-O-acyl-N-acetylglucosamine deacetylase</fullName>
            <shortName evidence="15">UDP-3-O-acyl-GlcNAc deacetylase</shortName>
            <ecNumber evidence="15">3.5.1.108</ecNumber>
        </recommendedName>
        <alternativeName>
            <fullName evidence="15">UDP-3-O-[R-3-hydroxymyristoyl]-N-acetylglucosamine deacetylase</fullName>
        </alternativeName>
    </domain>
</protein>
<comment type="pathway">
    <text evidence="4 15">Glycolipid biosynthesis; lipid IV(A) biosynthesis; lipid IV(A) from (3R)-3-hydroxytetradecanoyl-[acyl-carrier-protein] and UDP-N-acetyl-alpha-D-glucosamine: step 2/6.</text>
</comment>
<evidence type="ECO:0000256" key="4">
    <source>
        <dbReference type="ARBA" id="ARBA00005002"/>
    </source>
</evidence>
<dbReference type="GO" id="GO:0019171">
    <property type="term" value="F:(3R)-hydroxyacyl-[acyl-carrier-protein] dehydratase activity"/>
    <property type="evidence" value="ECO:0007669"/>
    <property type="project" value="UniProtKB-EC"/>
</dbReference>
<dbReference type="NCBIfam" id="NF009667">
    <property type="entry name" value="PRK13188.1"/>
    <property type="match status" value="1"/>
</dbReference>
<dbReference type="CDD" id="cd01288">
    <property type="entry name" value="FabZ"/>
    <property type="match status" value="1"/>
</dbReference>
<dbReference type="Gene3D" id="3.30.1700.10">
    <property type="entry name" value="lpxc deacetylase, domain 2"/>
    <property type="match status" value="1"/>
</dbReference>
<dbReference type="NCBIfam" id="TIGR00325">
    <property type="entry name" value="lpxC"/>
    <property type="match status" value="1"/>
</dbReference>
<comment type="subcellular location">
    <subcellularLocation>
        <location evidence="3 16">Cytoplasm</location>
    </subcellularLocation>
</comment>
<evidence type="ECO:0000313" key="18">
    <source>
        <dbReference type="Proteomes" id="UP000231267"/>
    </source>
</evidence>
<proteinExistence type="inferred from homology"/>
<dbReference type="HAMAP" id="MF_00388">
    <property type="entry name" value="LpxC"/>
    <property type="match status" value="1"/>
</dbReference>
<keyword evidence="6 15" id="KW-0444">Lipid biosynthesis</keyword>
<dbReference type="FunFam" id="3.10.129.10:FF:000001">
    <property type="entry name" value="3-hydroxyacyl-[acyl-carrier-protein] dehydratase FabZ"/>
    <property type="match status" value="1"/>
</dbReference>
<comment type="similarity">
    <text evidence="16">Belongs to the thioester dehydratase family. FabZ subfamily.</text>
</comment>
<dbReference type="GO" id="GO:0009245">
    <property type="term" value="P:lipid A biosynthetic process"/>
    <property type="evidence" value="ECO:0007669"/>
    <property type="project" value="UniProtKB-UniRule"/>
</dbReference>
<dbReference type="InterPro" id="IPR015870">
    <property type="entry name" value="UDP-acyl_N-AcGlcN_deAcase_N"/>
</dbReference>
<dbReference type="GO" id="GO:0005737">
    <property type="term" value="C:cytoplasm"/>
    <property type="evidence" value="ECO:0007669"/>
    <property type="project" value="UniProtKB-SubCell"/>
</dbReference>
<evidence type="ECO:0000256" key="10">
    <source>
        <dbReference type="ARBA" id="ARBA00022833"/>
    </source>
</evidence>
<dbReference type="EC" id="3.5.1.108" evidence="15"/>